<keyword evidence="3" id="KW-1185">Reference proteome</keyword>
<dbReference type="InterPro" id="IPR050266">
    <property type="entry name" value="AB_hydrolase_sf"/>
</dbReference>
<dbReference type="EMBL" id="AODF01000005">
    <property type="protein sequence ID" value="EUJ33365.1"/>
    <property type="molecule type" value="Genomic_DNA"/>
</dbReference>
<reference evidence="2 3" key="1">
    <citation type="journal article" date="2014" name="Int. J. Syst. Evol. Microbiol.">
        <title>Listeria floridensis sp. nov., Listeria aquatica sp. nov., Listeria cornellensis sp. nov., Listeria riparia sp. nov. and Listeria grandensis sp. nov., from agricultural and natural environments.</title>
        <authorList>
            <person name="den Bakker H.C."/>
            <person name="Warchocki S."/>
            <person name="Wright E.M."/>
            <person name="Allred A.F."/>
            <person name="Ahlstrom C."/>
            <person name="Manuel C.S."/>
            <person name="Stasiewicz M.J."/>
            <person name="Burrell A."/>
            <person name="Roof S."/>
            <person name="Strawn L."/>
            <person name="Fortes E.D."/>
            <person name="Nightingale K.K."/>
            <person name="Kephart D."/>
            <person name="Wiedmann M."/>
        </authorList>
    </citation>
    <scope>NUCLEOTIDE SEQUENCE [LARGE SCALE GENOMIC DNA]</scope>
    <source>
        <strain evidence="2 3">FSL S10-1187</strain>
    </source>
</reference>
<organism evidence="2 3">
    <name type="scientific">Listeria floridensis FSL S10-1187</name>
    <dbReference type="NCBI Taxonomy" id="1265817"/>
    <lineage>
        <taxon>Bacteria</taxon>
        <taxon>Bacillati</taxon>
        <taxon>Bacillota</taxon>
        <taxon>Bacilli</taxon>
        <taxon>Bacillales</taxon>
        <taxon>Listeriaceae</taxon>
        <taxon>Listeria</taxon>
    </lineage>
</organism>
<evidence type="ECO:0000313" key="3">
    <source>
        <dbReference type="Proteomes" id="UP000019249"/>
    </source>
</evidence>
<comment type="caution">
    <text evidence="2">The sequence shown here is derived from an EMBL/GenBank/DDBJ whole genome shotgun (WGS) entry which is preliminary data.</text>
</comment>
<sequence length="258" mass="28883">MKQEWLNTGNAEIYLESAGSGEAVIFLHAGVADHRMWRKEWEVLKENHQVINLDLPGFGKSKFLTKDFSYIEMLESILEYFKLARVSFVAASYGGKIALQFFCARPNLVNKLVLISPAASGLAESPRLIEFEEAEEKLLEAGKLEDAALLNAHVWASNADQTVQDLIYDMQLEAFQVEIDLDVTEKDAVENLLALYQNQTAPVLLINGADDLPDFLEIAEHLAGKTEQVERIILPNTAHLPNLEQPDQIASRISKFLS</sequence>
<dbReference type="Proteomes" id="UP000019249">
    <property type="component" value="Unassembled WGS sequence"/>
</dbReference>
<dbReference type="PANTHER" id="PTHR43798">
    <property type="entry name" value="MONOACYLGLYCEROL LIPASE"/>
    <property type="match status" value="1"/>
</dbReference>
<evidence type="ECO:0000313" key="2">
    <source>
        <dbReference type="EMBL" id="EUJ33365.1"/>
    </source>
</evidence>
<gene>
    <name evidence="2" type="ORF">MFLO_03495</name>
</gene>
<dbReference type="Pfam" id="PF00561">
    <property type="entry name" value="Abhydrolase_1"/>
    <property type="match status" value="1"/>
</dbReference>
<dbReference type="InterPro" id="IPR000073">
    <property type="entry name" value="AB_hydrolase_1"/>
</dbReference>
<dbReference type="GO" id="GO:0016787">
    <property type="term" value="F:hydrolase activity"/>
    <property type="evidence" value="ECO:0007669"/>
    <property type="project" value="UniProtKB-KW"/>
</dbReference>
<dbReference type="Gene3D" id="3.40.50.1820">
    <property type="entry name" value="alpha/beta hydrolase"/>
    <property type="match status" value="1"/>
</dbReference>
<keyword evidence="2" id="KW-0378">Hydrolase</keyword>
<dbReference type="PRINTS" id="PR00111">
    <property type="entry name" value="ABHYDROLASE"/>
</dbReference>
<dbReference type="SUPFAM" id="SSF53474">
    <property type="entry name" value="alpha/beta-Hydrolases"/>
    <property type="match status" value="1"/>
</dbReference>
<dbReference type="InterPro" id="IPR029058">
    <property type="entry name" value="AB_hydrolase_fold"/>
</dbReference>
<name>A0ABN0RHN7_9LIST</name>
<protein>
    <submittedName>
        <fullName evidence="2">Alpha/beta hydrolase fold protein</fullName>
    </submittedName>
</protein>
<feature type="domain" description="AB hydrolase-1" evidence="1">
    <location>
        <begin position="23"/>
        <end position="245"/>
    </location>
</feature>
<evidence type="ECO:0000259" key="1">
    <source>
        <dbReference type="Pfam" id="PF00561"/>
    </source>
</evidence>
<proteinExistence type="predicted"/>
<accession>A0ABN0RHN7</accession>
<dbReference type="RefSeq" id="WP_036096314.1">
    <property type="nucleotide sequence ID" value="NZ_AODF01000005.1"/>
</dbReference>